<evidence type="ECO:0000313" key="1">
    <source>
        <dbReference type="EMBL" id="KAA1086198.1"/>
    </source>
</evidence>
<proteinExistence type="predicted"/>
<evidence type="ECO:0000313" key="2">
    <source>
        <dbReference type="Proteomes" id="UP000325313"/>
    </source>
</evidence>
<name>A0A5B0NDZ6_PUCGR</name>
<organism evidence="1 2">
    <name type="scientific">Puccinia graminis f. sp. tritici</name>
    <dbReference type="NCBI Taxonomy" id="56615"/>
    <lineage>
        <taxon>Eukaryota</taxon>
        <taxon>Fungi</taxon>
        <taxon>Dikarya</taxon>
        <taxon>Basidiomycota</taxon>
        <taxon>Pucciniomycotina</taxon>
        <taxon>Pucciniomycetes</taxon>
        <taxon>Pucciniales</taxon>
        <taxon>Pucciniaceae</taxon>
        <taxon>Puccinia</taxon>
    </lineage>
</organism>
<sequence>MQSRAAECELENGKVTGGLLQVKIRELAAFQKISEQMYHICSKIDPLKFPSLEDNTLEIDIENEEINHDILSGQKIATSATQPNFLPPRGLRLNLMRDQVGSRARFQNGHKNVEKYPKEGQ</sequence>
<protein>
    <submittedName>
        <fullName evidence="1">Uncharacterized protein</fullName>
    </submittedName>
</protein>
<gene>
    <name evidence="1" type="ORF">PGTUg99_019882</name>
</gene>
<dbReference type="EMBL" id="VDEP01000413">
    <property type="protein sequence ID" value="KAA1086198.1"/>
    <property type="molecule type" value="Genomic_DNA"/>
</dbReference>
<dbReference type="Proteomes" id="UP000325313">
    <property type="component" value="Unassembled WGS sequence"/>
</dbReference>
<comment type="caution">
    <text evidence="1">The sequence shown here is derived from an EMBL/GenBank/DDBJ whole genome shotgun (WGS) entry which is preliminary data.</text>
</comment>
<reference evidence="1 2" key="1">
    <citation type="submission" date="2019-05" db="EMBL/GenBank/DDBJ databases">
        <title>Emergence of the Ug99 lineage of the wheat stem rust pathogen through somatic hybridization.</title>
        <authorList>
            <person name="Li F."/>
            <person name="Upadhyaya N.M."/>
            <person name="Sperschneider J."/>
            <person name="Matny O."/>
            <person name="Nguyen-Phuc H."/>
            <person name="Mago R."/>
            <person name="Raley C."/>
            <person name="Miller M.E."/>
            <person name="Silverstein K.A.T."/>
            <person name="Henningsen E."/>
            <person name="Hirsch C.D."/>
            <person name="Visser B."/>
            <person name="Pretorius Z.A."/>
            <person name="Steffenson B.J."/>
            <person name="Schwessinger B."/>
            <person name="Dodds P.N."/>
            <person name="Figueroa M."/>
        </authorList>
    </citation>
    <scope>NUCLEOTIDE SEQUENCE [LARGE SCALE GENOMIC DNA]</scope>
    <source>
        <strain evidence="1 2">Ug99</strain>
    </source>
</reference>
<accession>A0A5B0NDZ6</accession>
<dbReference type="AlphaFoldDB" id="A0A5B0NDZ6"/>